<dbReference type="Pfam" id="PF00001">
    <property type="entry name" value="7tm_1"/>
    <property type="match status" value="1"/>
</dbReference>
<comment type="caution">
    <text evidence="10">The sequence shown here is derived from an EMBL/GenBank/DDBJ whole genome shotgun (WGS) entry which is preliminary data.</text>
</comment>
<evidence type="ECO:0000256" key="8">
    <source>
        <dbReference type="SAM" id="Phobius"/>
    </source>
</evidence>
<keyword evidence="5 8" id="KW-0472">Membrane</keyword>
<name>A0A1W0WUI6_HYPEX</name>
<evidence type="ECO:0000256" key="6">
    <source>
        <dbReference type="ARBA" id="ARBA00023170"/>
    </source>
</evidence>
<keyword evidence="4 8" id="KW-1133">Transmembrane helix</keyword>
<dbReference type="SUPFAM" id="SSF81321">
    <property type="entry name" value="Family A G protein-coupled receptor-like"/>
    <property type="match status" value="1"/>
</dbReference>
<dbReference type="AlphaFoldDB" id="A0A1W0WUI6"/>
<feature type="region of interest" description="Disordered" evidence="7">
    <location>
        <begin position="403"/>
        <end position="455"/>
    </location>
</feature>
<protein>
    <submittedName>
        <fullName evidence="10">Vasopressin V1a receptor</fullName>
    </submittedName>
</protein>
<evidence type="ECO:0000256" key="3">
    <source>
        <dbReference type="ARBA" id="ARBA00022692"/>
    </source>
</evidence>
<proteinExistence type="predicted"/>
<feature type="transmembrane region" description="Helical" evidence="8">
    <location>
        <begin position="286"/>
        <end position="308"/>
    </location>
</feature>
<dbReference type="InterPro" id="IPR017452">
    <property type="entry name" value="GPCR_Rhodpsn_7TM"/>
</dbReference>
<evidence type="ECO:0000313" key="10">
    <source>
        <dbReference type="EMBL" id="OQV18865.1"/>
    </source>
</evidence>
<feature type="transmembrane region" description="Helical" evidence="8">
    <location>
        <begin position="124"/>
        <end position="146"/>
    </location>
</feature>
<keyword evidence="2" id="KW-1003">Cell membrane</keyword>
<evidence type="ECO:0000256" key="2">
    <source>
        <dbReference type="ARBA" id="ARBA00022475"/>
    </source>
</evidence>
<dbReference type="PRINTS" id="PR00237">
    <property type="entry name" value="GPCRRHODOPSN"/>
</dbReference>
<keyword evidence="6 10" id="KW-0675">Receptor</keyword>
<feature type="transmembrane region" description="Helical" evidence="8">
    <location>
        <begin position="49"/>
        <end position="72"/>
    </location>
</feature>
<feature type="transmembrane region" description="Helical" evidence="8">
    <location>
        <begin position="84"/>
        <end position="104"/>
    </location>
</feature>
<dbReference type="Gene3D" id="1.20.1070.10">
    <property type="entry name" value="Rhodopsin 7-helix transmembrane proteins"/>
    <property type="match status" value="1"/>
</dbReference>
<evidence type="ECO:0000256" key="1">
    <source>
        <dbReference type="ARBA" id="ARBA00004651"/>
    </source>
</evidence>
<organism evidence="10 11">
    <name type="scientific">Hypsibius exemplaris</name>
    <name type="common">Freshwater tardigrade</name>
    <dbReference type="NCBI Taxonomy" id="2072580"/>
    <lineage>
        <taxon>Eukaryota</taxon>
        <taxon>Metazoa</taxon>
        <taxon>Ecdysozoa</taxon>
        <taxon>Tardigrada</taxon>
        <taxon>Eutardigrada</taxon>
        <taxon>Parachela</taxon>
        <taxon>Hypsibioidea</taxon>
        <taxon>Hypsibiidae</taxon>
        <taxon>Hypsibius</taxon>
    </lineage>
</organism>
<evidence type="ECO:0000256" key="4">
    <source>
        <dbReference type="ARBA" id="ARBA00022989"/>
    </source>
</evidence>
<comment type="subcellular location">
    <subcellularLocation>
        <location evidence="1">Cell membrane</location>
        <topology evidence="1">Multi-pass membrane protein</topology>
    </subcellularLocation>
</comment>
<evidence type="ECO:0000256" key="7">
    <source>
        <dbReference type="SAM" id="MobiDB-lite"/>
    </source>
</evidence>
<feature type="transmembrane region" description="Helical" evidence="8">
    <location>
        <begin position="328"/>
        <end position="347"/>
    </location>
</feature>
<evidence type="ECO:0000259" key="9">
    <source>
        <dbReference type="PROSITE" id="PS50262"/>
    </source>
</evidence>
<feature type="transmembrane region" description="Helical" evidence="8">
    <location>
        <begin position="217"/>
        <end position="245"/>
    </location>
</feature>
<dbReference type="Proteomes" id="UP000192578">
    <property type="component" value="Unassembled WGS sequence"/>
</dbReference>
<dbReference type="InterPro" id="IPR000276">
    <property type="entry name" value="GPCR_Rhodpsn"/>
</dbReference>
<evidence type="ECO:0000313" key="11">
    <source>
        <dbReference type="Proteomes" id="UP000192578"/>
    </source>
</evidence>
<dbReference type="GO" id="GO:0005886">
    <property type="term" value="C:plasma membrane"/>
    <property type="evidence" value="ECO:0007669"/>
    <property type="project" value="UniProtKB-SubCell"/>
</dbReference>
<dbReference type="PROSITE" id="PS50262">
    <property type="entry name" value="G_PROTEIN_RECEP_F1_2"/>
    <property type="match status" value="1"/>
</dbReference>
<dbReference type="PANTHER" id="PTHR24241">
    <property type="entry name" value="NEUROPEPTIDE RECEPTOR-RELATED G-PROTEIN COUPLED RECEPTOR"/>
    <property type="match status" value="1"/>
</dbReference>
<gene>
    <name evidence="10" type="ORF">BV898_07119</name>
</gene>
<feature type="transmembrane region" description="Helical" evidence="8">
    <location>
        <begin position="167"/>
        <end position="187"/>
    </location>
</feature>
<keyword evidence="11" id="KW-1185">Reference proteome</keyword>
<dbReference type="GO" id="GO:0004930">
    <property type="term" value="F:G protein-coupled receptor activity"/>
    <property type="evidence" value="ECO:0007669"/>
    <property type="project" value="InterPro"/>
</dbReference>
<feature type="domain" description="G-protein coupled receptors family 1 profile" evidence="9">
    <location>
        <begin position="66"/>
        <end position="340"/>
    </location>
</feature>
<sequence length="455" mass="51384">MADYATTVGHFATVNFTEDDDSDLLSYEEEEPAWNRSGSAKVTKMSPEVLHQLTILSFFMVIALIGNLTVLTHLIRIRGWQRPVTIFVMSLAVSDVLIAVFSMSVEILWEVFGEWIFGNLACKLATYVQCLLFVSTAFILMSISYDRYEAICKPMTFSRSLARSRKMIALSWVLAFIVALPQIFIFVQVTTEAHADGTPKYACKSQGYTAEWQRKIYVTWVAACVFLVPLVFVAFCYINIAIVVWRISSPYSCPGTHNGGECVVLRRNNSQKGVEQSKIKTVKLTICILTCYILCWTPYFTINLLNVWTNYRYKDNIPPFVKSLSKCLAWFSSCVNPIIYGGFHFSFRPLQKIFCPATLKSHDREQRGGSRNTSSVQPSIRTIRTQIDATSIKMKTFRKFKPMMEETEDVRPSDSGRITATSNHGNKDRPAEEDSNSLGAEHATVIAPDGDGVWL</sequence>
<dbReference type="GO" id="GO:0032870">
    <property type="term" value="P:cellular response to hormone stimulus"/>
    <property type="evidence" value="ECO:0007669"/>
    <property type="project" value="TreeGrafter"/>
</dbReference>
<evidence type="ECO:0000256" key="5">
    <source>
        <dbReference type="ARBA" id="ARBA00023136"/>
    </source>
</evidence>
<accession>A0A1W0WUI6</accession>
<reference evidence="11" key="1">
    <citation type="submission" date="2017-01" db="EMBL/GenBank/DDBJ databases">
        <title>Comparative genomics of anhydrobiosis in the tardigrade Hypsibius dujardini.</title>
        <authorList>
            <person name="Yoshida Y."/>
            <person name="Koutsovoulos G."/>
            <person name="Laetsch D."/>
            <person name="Stevens L."/>
            <person name="Kumar S."/>
            <person name="Horikawa D."/>
            <person name="Ishino K."/>
            <person name="Komine S."/>
            <person name="Tomita M."/>
            <person name="Blaxter M."/>
            <person name="Arakawa K."/>
        </authorList>
    </citation>
    <scope>NUCLEOTIDE SEQUENCE [LARGE SCALE GENOMIC DNA]</scope>
    <source>
        <strain evidence="11">Z151</strain>
    </source>
</reference>
<dbReference type="EMBL" id="MTYJ01000045">
    <property type="protein sequence ID" value="OQV18865.1"/>
    <property type="molecule type" value="Genomic_DNA"/>
</dbReference>
<keyword evidence="3 8" id="KW-0812">Transmembrane</keyword>
<dbReference type="GO" id="GO:0042277">
    <property type="term" value="F:peptide binding"/>
    <property type="evidence" value="ECO:0007669"/>
    <property type="project" value="TreeGrafter"/>
</dbReference>
<dbReference type="PANTHER" id="PTHR24241:SF117">
    <property type="entry name" value="G-PROTEIN COUPLED RECEPTORS FAMILY 1 PROFILE DOMAIN-CONTAINING PROTEIN"/>
    <property type="match status" value="1"/>
</dbReference>
<dbReference type="OrthoDB" id="5987909at2759"/>